<keyword evidence="9" id="KW-0175">Coiled coil</keyword>
<dbReference type="InterPro" id="IPR004358">
    <property type="entry name" value="Sig_transdc_His_kin-like_C"/>
</dbReference>
<evidence type="ECO:0000256" key="1">
    <source>
        <dbReference type="ARBA" id="ARBA00000085"/>
    </source>
</evidence>
<evidence type="ECO:0000313" key="13">
    <source>
        <dbReference type="EMBL" id="MBE9080396.1"/>
    </source>
</evidence>
<comment type="caution">
    <text evidence="13">The sequence shown here is derived from an EMBL/GenBank/DDBJ whole genome shotgun (WGS) entry which is preliminary data.</text>
</comment>
<keyword evidence="4" id="KW-0808">Transferase</keyword>
<dbReference type="GO" id="GO:0016020">
    <property type="term" value="C:membrane"/>
    <property type="evidence" value="ECO:0007669"/>
    <property type="project" value="UniProtKB-SubCell"/>
</dbReference>
<dbReference type="Gene3D" id="3.30.450.20">
    <property type="entry name" value="PAS domain"/>
    <property type="match status" value="1"/>
</dbReference>
<dbReference type="InterPro" id="IPR036097">
    <property type="entry name" value="HisK_dim/P_sf"/>
</dbReference>
<reference evidence="13" key="1">
    <citation type="submission" date="2020-10" db="EMBL/GenBank/DDBJ databases">
        <authorList>
            <person name="Castelo-Branco R."/>
            <person name="Eusebio N."/>
            <person name="Adriana R."/>
            <person name="Vieira A."/>
            <person name="Brugerolle De Fraissinette N."/>
            <person name="Rezende De Castro R."/>
            <person name="Schneider M.P."/>
            <person name="Vasconcelos V."/>
            <person name="Leao P.N."/>
        </authorList>
    </citation>
    <scope>NUCLEOTIDE SEQUENCE</scope>
    <source>
        <strain evidence="13">LEGE 07310</strain>
    </source>
</reference>
<dbReference type="SMART" id="SM00387">
    <property type="entry name" value="HATPase_c"/>
    <property type="match status" value="1"/>
</dbReference>
<protein>
    <recommendedName>
        <fullName evidence="2">histidine kinase</fullName>
        <ecNumber evidence="2">2.7.13.3</ecNumber>
    </recommendedName>
</protein>
<dbReference type="InterPro" id="IPR050351">
    <property type="entry name" value="BphY/WalK/GraS-like"/>
</dbReference>
<keyword evidence="7" id="KW-0472">Membrane</keyword>
<dbReference type="SMART" id="SM00388">
    <property type="entry name" value="HisKA"/>
    <property type="match status" value="1"/>
</dbReference>
<dbReference type="SUPFAM" id="SSF52172">
    <property type="entry name" value="CheY-like"/>
    <property type="match status" value="1"/>
</dbReference>
<keyword evidence="6" id="KW-0902">Two-component regulatory system</keyword>
<feature type="coiled-coil region" evidence="9">
    <location>
        <begin position="242"/>
        <end position="273"/>
    </location>
</feature>
<feature type="domain" description="Response regulatory" evidence="11">
    <location>
        <begin position="8"/>
        <end position="124"/>
    </location>
</feature>
<dbReference type="PANTHER" id="PTHR42878:SF15">
    <property type="entry name" value="BACTERIOPHYTOCHROME"/>
    <property type="match status" value="1"/>
</dbReference>
<evidence type="ECO:0000259" key="10">
    <source>
        <dbReference type="PROSITE" id="PS50109"/>
    </source>
</evidence>
<evidence type="ECO:0000256" key="2">
    <source>
        <dbReference type="ARBA" id="ARBA00012438"/>
    </source>
</evidence>
<organism evidence="13 14">
    <name type="scientific">Vasconcelosia minhoensis LEGE 07310</name>
    <dbReference type="NCBI Taxonomy" id="915328"/>
    <lineage>
        <taxon>Bacteria</taxon>
        <taxon>Bacillati</taxon>
        <taxon>Cyanobacteriota</taxon>
        <taxon>Cyanophyceae</taxon>
        <taxon>Nodosilineales</taxon>
        <taxon>Cymatolegaceae</taxon>
        <taxon>Vasconcelosia</taxon>
        <taxon>Vasconcelosia minhoensis</taxon>
    </lineage>
</organism>
<dbReference type="GO" id="GO:0000155">
    <property type="term" value="F:phosphorelay sensor kinase activity"/>
    <property type="evidence" value="ECO:0007669"/>
    <property type="project" value="InterPro"/>
</dbReference>
<comment type="catalytic activity">
    <reaction evidence="1">
        <text>ATP + protein L-histidine = ADP + protein N-phospho-L-histidine.</text>
        <dbReference type="EC" id="2.7.13.3"/>
    </reaction>
</comment>
<dbReference type="InterPro" id="IPR000700">
    <property type="entry name" value="PAS-assoc_C"/>
</dbReference>
<dbReference type="GO" id="GO:0030295">
    <property type="term" value="F:protein kinase activator activity"/>
    <property type="evidence" value="ECO:0007669"/>
    <property type="project" value="TreeGrafter"/>
</dbReference>
<dbReference type="SMART" id="SM00448">
    <property type="entry name" value="REC"/>
    <property type="match status" value="1"/>
</dbReference>
<evidence type="ECO:0000256" key="5">
    <source>
        <dbReference type="ARBA" id="ARBA00022777"/>
    </source>
</evidence>
<dbReference type="Pfam" id="PF00072">
    <property type="entry name" value="Response_reg"/>
    <property type="match status" value="1"/>
</dbReference>
<dbReference type="Gene3D" id="3.40.50.2300">
    <property type="match status" value="1"/>
</dbReference>
<sequence length="497" mass="55544">MNVSAPRSLLLIDDNPDDRLLAKRELSRKFPELKISEVGHPDGFAQALEALPFDLVVTDYQLGWSTGLEVLRSIKDRRPDCPVIMFTNTGTEEIAVAGMKQGLDDYVIKSPQHFTRLPQATQSAWEKAQMRRQNARLESRLQALLSQLDLGIFRAQPDGRLLEVNPAFLRMLQLPSLAAAQALVDAQLKISSIERVADQGASREILLHRADGSSIWLRLSETLSQVDSELIVEGLVEDISLRKQAEAQIRDINRALEDRVQQRTAELERANNEMEGFAYSISHDLRSPIRQINSFMSLLAEQLQGTDLDQTVQHYLSVVSELTVQASDMLDALLNFSRTGRVEMKAEEVNMMQLVKTLRTQAEALSSDCQISWQIEPLPSVRCDRELLRTVWQNLLENAVKFTCTRSDAKITVGSSQGDSEVIFFVKDNGVGFDPKQADKLFGVFQRAHSSRDYSGTGIGLANVQRAILRHGGRVWAEGQVGQGATFYFSLPQPAPT</sequence>
<dbReference type="SUPFAM" id="SSF55785">
    <property type="entry name" value="PYP-like sensor domain (PAS domain)"/>
    <property type="match status" value="1"/>
</dbReference>
<feature type="domain" description="Histidine kinase" evidence="10">
    <location>
        <begin position="280"/>
        <end position="495"/>
    </location>
</feature>
<dbReference type="EMBL" id="JADEXG010000110">
    <property type="protein sequence ID" value="MBE9080396.1"/>
    <property type="molecule type" value="Genomic_DNA"/>
</dbReference>
<keyword evidence="5" id="KW-0418">Kinase</keyword>
<dbReference type="GO" id="GO:0007234">
    <property type="term" value="P:osmosensory signaling via phosphorelay pathway"/>
    <property type="evidence" value="ECO:0007669"/>
    <property type="project" value="TreeGrafter"/>
</dbReference>
<evidence type="ECO:0000256" key="9">
    <source>
        <dbReference type="SAM" id="Coils"/>
    </source>
</evidence>
<dbReference type="InterPro" id="IPR003661">
    <property type="entry name" value="HisK_dim/P_dom"/>
</dbReference>
<dbReference type="Pfam" id="PF02518">
    <property type="entry name" value="HATPase_c"/>
    <property type="match status" value="1"/>
</dbReference>
<dbReference type="CDD" id="cd00082">
    <property type="entry name" value="HisKA"/>
    <property type="match status" value="1"/>
</dbReference>
<dbReference type="RefSeq" id="WP_193912291.1">
    <property type="nucleotide sequence ID" value="NZ_JADEXG010000110.1"/>
</dbReference>
<proteinExistence type="predicted"/>
<dbReference type="CDD" id="cd00130">
    <property type="entry name" value="PAS"/>
    <property type="match status" value="1"/>
</dbReference>
<dbReference type="InterPro" id="IPR005467">
    <property type="entry name" value="His_kinase_dom"/>
</dbReference>
<dbReference type="AlphaFoldDB" id="A0A8J7AJU6"/>
<keyword evidence="3 8" id="KW-0597">Phosphoprotein</keyword>
<dbReference type="InterPro" id="IPR001789">
    <property type="entry name" value="Sig_transdc_resp-reg_receiver"/>
</dbReference>
<dbReference type="GO" id="GO:0000156">
    <property type="term" value="F:phosphorelay response regulator activity"/>
    <property type="evidence" value="ECO:0007669"/>
    <property type="project" value="TreeGrafter"/>
</dbReference>
<dbReference type="PROSITE" id="PS50109">
    <property type="entry name" value="HIS_KIN"/>
    <property type="match status" value="1"/>
</dbReference>
<evidence type="ECO:0000256" key="3">
    <source>
        <dbReference type="ARBA" id="ARBA00022553"/>
    </source>
</evidence>
<evidence type="ECO:0000256" key="6">
    <source>
        <dbReference type="ARBA" id="ARBA00023012"/>
    </source>
</evidence>
<dbReference type="SUPFAM" id="SSF55874">
    <property type="entry name" value="ATPase domain of HSP90 chaperone/DNA topoisomerase II/histidine kinase"/>
    <property type="match status" value="1"/>
</dbReference>
<dbReference type="InterPro" id="IPR003594">
    <property type="entry name" value="HATPase_dom"/>
</dbReference>
<evidence type="ECO:0000259" key="11">
    <source>
        <dbReference type="PROSITE" id="PS50110"/>
    </source>
</evidence>
<dbReference type="InterPro" id="IPR000014">
    <property type="entry name" value="PAS"/>
</dbReference>
<dbReference type="InterPro" id="IPR036890">
    <property type="entry name" value="HATPase_C_sf"/>
</dbReference>
<evidence type="ECO:0000256" key="4">
    <source>
        <dbReference type="ARBA" id="ARBA00022679"/>
    </source>
</evidence>
<dbReference type="FunFam" id="3.30.565.10:FF:000006">
    <property type="entry name" value="Sensor histidine kinase WalK"/>
    <property type="match status" value="1"/>
</dbReference>
<dbReference type="PANTHER" id="PTHR42878">
    <property type="entry name" value="TWO-COMPONENT HISTIDINE KINASE"/>
    <property type="match status" value="1"/>
</dbReference>
<accession>A0A8J7AJU6</accession>
<feature type="domain" description="PAC" evidence="12">
    <location>
        <begin position="201"/>
        <end position="251"/>
    </location>
</feature>
<dbReference type="CDD" id="cd00156">
    <property type="entry name" value="REC"/>
    <property type="match status" value="1"/>
</dbReference>
<dbReference type="Proteomes" id="UP000636505">
    <property type="component" value="Unassembled WGS sequence"/>
</dbReference>
<dbReference type="PROSITE" id="PS50110">
    <property type="entry name" value="RESPONSE_REGULATORY"/>
    <property type="match status" value="1"/>
</dbReference>
<dbReference type="InterPro" id="IPR035965">
    <property type="entry name" value="PAS-like_dom_sf"/>
</dbReference>
<dbReference type="PRINTS" id="PR00344">
    <property type="entry name" value="BCTRLSENSOR"/>
</dbReference>
<dbReference type="Pfam" id="PF13188">
    <property type="entry name" value="PAS_8"/>
    <property type="match status" value="1"/>
</dbReference>
<dbReference type="Gene3D" id="3.30.565.10">
    <property type="entry name" value="Histidine kinase-like ATPase, C-terminal domain"/>
    <property type="match status" value="1"/>
</dbReference>
<evidence type="ECO:0000259" key="12">
    <source>
        <dbReference type="PROSITE" id="PS50113"/>
    </source>
</evidence>
<keyword evidence="14" id="KW-1185">Reference proteome</keyword>
<evidence type="ECO:0000313" key="14">
    <source>
        <dbReference type="Proteomes" id="UP000636505"/>
    </source>
</evidence>
<dbReference type="Gene3D" id="1.10.287.130">
    <property type="match status" value="1"/>
</dbReference>
<evidence type="ECO:0000256" key="8">
    <source>
        <dbReference type="PROSITE-ProRule" id="PRU00169"/>
    </source>
</evidence>
<gene>
    <name evidence="13" type="ORF">IQ241_24425</name>
</gene>
<dbReference type="PROSITE" id="PS50113">
    <property type="entry name" value="PAC"/>
    <property type="match status" value="1"/>
</dbReference>
<dbReference type="InterPro" id="IPR011006">
    <property type="entry name" value="CheY-like_superfamily"/>
</dbReference>
<dbReference type="SUPFAM" id="SSF47384">
    <property type="entry name" value="Homodimeric domain of signal transducing histidine kinase"/>
    <property type="match status" value="1"/>
</dbReference>
<evidence type="ECO:0000256" key="7">
    <source>
        <dbReference type="ARBA" id="ARBA00023136"/>
    </source>
</evidence>
<dbReference type="EC" id="2.7.13.3" evidence="2"/>
<name>A0A8J7AJU6_9CYAN</name>
<feature type="modified residue" description="4-aspartylphosphate" evidence="8">
    <location>
        <position position="59"/>
    </location>
</feature>
<dbReference type="Pfam" id="PF00512">
    <property type="entry name" value="HisKA"/>
    <property type="match status" value="1"/>
</dbReference>